<comment type="catalytic activity">
    <reaction evidence="1 6">
        <text>Cleavage of hydrophobic, N-terminal signal or leader sequences from secreted and periplasmic proteins.</text>
        <dbReference type="EC" id="3.4.21.89"/>
    </reaction>
</comment>
<evidence type="ECO:0000256" key="3">
    <source>
        <dbReference type="ARBA" id="ARBA00013208"/>
    </source>
</evidence>
<dbReference type="InterPro" id="IPR000223">
    <property type="entry name" value="Pept_S26A_signal_pept_1"/>
</dbReference>
<evidence type="ECO:0000256" key="1">
    <source>
        <dbReference type="ARBA" id="ARBA00000677"/>
    </source>
</evidence>
<evidence type="ECO:0000256" key="2">
    <source>
        <dbReference type="ARBA" id="ARBA00009370"/>
    </source>
</evidence>
<accession>A0A3S1JEK1</accession>
<dbReference type="CDD" id="cd06530">
    <property type="entry name" value="S26_SPase_I"/>
    <property type="match status" value="2"/>
</dbReference>
<dbReference type="Pfam" id="PF10502">
    <property type="entry name" value="Peptidase_S26"/>
    <property type="match status" value="2"/>
</dbReference>
<keyword evidence="6" id="KW-1133">Transmembrane helix</keyword>
<reference evidence="8" key="1">
    <citation type="submission" date="2020-05" db="EMBL/GenBank/DDBJ databases">
        <title>Chitinophaga laudate sp. nov., isolated from a tropical peat swamp.</title>
        <authorList>
            <person name="Goh C.B.S."/>
            <person name="Lee M.S."/>
            <person name="Parimannan S."/>
            <person name="Pasbakhsh P."/>
            <person name="Yule C.M."/>
            <person name="Rajandas H."/>
            <person name="Loke S."/>
            <person name="Croft L."/>
            <person name="Tan J.B.L."/>
        </authorList>
    </citation>
    <scope>NUCLEOTIDE SEQUENCE</scope>
    <source>
        <strain evidence="8">Mgbs1</strain>
    </source>
</reference>
<evidence type="ECO:0000256" key="4">
    <source>
        <dbReference type="ARBA" id="ARBA00019232"/>
    </source>
</evidence>
<dbReference type="Proteomes" id="UP000281028">
    <property type="component" value="Unassembled WGS sequence"/>
</dbReference>
<feature type="domain" description="Peptidase S26" evidence="7">
    <location>
        <begin position="23"/>
        <end position="210"/>
    </location>
</feature>
<dbReference type="InterPro" id="IPR019758">
    <property type="entry name" value="Pept_S26A_signal_pept_1_CS"/>
</dbReference>
<keyword evidence="6" id="KW-0812">Transmembrane</keyword>
<evidence type="ECO:0000256" key="6">
    <source>
        <dbReference type="RuleBase" id="RU362042"/>
    </source>
</evidence>
<dbReference type="SUPFAM" id="SSF51306">
    <property type="entry name" value="LexA/Signal peptidase"/>
    <property type="match status" value="1"/>
</dbReference>
<name>A0A3S1JEK1_9BACT</name>
<dbReference type="PANTHER" id="PTHR43390:SF1">
    <property type="entry name" value="CHLOROPLAST PROCESSING PEPTIDASE"/>
    <property type="match status" value="1"/>
</dbReference>
<sequence length="397" mass="46182">MSFIFSKRSRTDSGVQRKKSKVREWTEAALFAIVAATIIRMFIFEAYVIPSSSMERTLLIHDYLFVSKISYGPRIPMTPLAWPFTHHTLPFTKRTNAYSTAVQWQYHRLPGFSSLKRNDIVVFNYPCGDTLYKTTDGSDVDYYITNLEIGLKAALKQYGQPVYRPVDKRENWIKRCVGIPGDTLRVIKGDVYINGKPSDNHPFRLMAYNIKMPNYWPIGKDTLAQMGLPRNEYFTGSIDSGVYIYNFTPENVKSIKALGGEVKADLRDRNSIRIFPFDTLKYPWNMDNLGPIYIPQQGVTIAIDTFNLPFYKRIISTYEHNTLAVRNGKIFINNQPASSYTFKMNYYWMMGDNRHESTDSRFWGFVPEDHLVGKAWLIWLSYGEGGLRWRRMFRLIK</sequence>
<dbReference type="PRINTS" id="PR00727">
    <property type="entry name" value="LEADERPTASE"/>
</dbReference>
<keyword evidence="6" id="KW-0645">Protease</keyword>
<keyword evidence="6" id="KW-0472">Membrane</keyword>
<gene>
    <name evidence="8" type="primary">lepB</name>
    <name evidence="8" type="ORF">ECE50_027885</name>
</gene>
<dbReference type="EMBL" id="RIAR02000001">
    <property type="protein sequence ID" value="NSL90675.1"/>
    <property type="molecule type" value="Genomic_DNA"/>
</dbReference>
<dbReference type="InterPro" id="IPR036286">
    <property type="entry name" value="LexA/Signal_pep-like_sf"/>
</dbReference>
<keyword evidence="5 6" id="KW-0378">Hydrolase</keyword>
<comment type="caution">
    <text evidence="8">The sequence shown here is derived from an EMBL/GenBank/DDBJ whole genome shotgun (WGS) entry which is preliminary data.</text>
</comment>
<feature type="domain" description="Peptidase S26" evidence="7">
    <location>
        <begin position="344"/>
        <end position="379"/>
    </location>
</feature>
<organism evidence="8 9">
    <name type="scientific">Chitinophaga solisilvae</name>
    <dbReference type="NCBI Taxonomy" id="1233460"/>
    <lineage>
        <taxon>Bacteria</taxon>
        <taxon>Pseudomonadati</taxon>
        <taxon>Bacteroidota</taxon>
        <taxon>Chitinophagia</taxon>
        <taxon>Chitinophagales</taxon>
        <taxon>Chitinophagaceae</taxon>
        <taxon>Chitinophaga</taxon>
    </lineage>
</organism>
<dbReference type="EC" id="3.4.21.89" evidence="3 6"/>
<feature type="transmembrane region" description="Helical" evidence="6">
    <location>
        <begin position="28"/>
        <end position="49"/>
    </location>
</feature>
<dbReference type="AlphaFoldDB" id="A0A3S1JEK1"/>
<evidence type="ECO:0000313" key="9">
    <source>
        <dbReference type="Proteomes" id="UP000281028"/>
    </source>
</evidence>
<dbReference type="GO" id="GO:0009003">
    <property type="term" value="F:signal peptidase activity"/>
    <property type="evidence" value="ECO:0007669"/>
    <property type="project" value="UniProtKB-EC"/>
</dbReference>
<dbReference type="InterPro" id="IPR019533">
    <property type="entry name" value="Peptidase_S26"/>
</dbReference>
<comment type="similarity">
    <text evidence="2 6">Belongs to the peptidase S26 family.</text>
</comment>
<protein>
    <recommendedName>
        <fullName evidence="4 6">Signal peptidase I</fullName>
        <ecNumber evidence="3 6">3.4.21.89</ecNumber>
    </recommendedName>
</protein>
<dbReference type="GO" id="GO:0016020">
    <property type="term" value="C:membrane"/>
    <property type="evidence" value="ECO:0007669"/>
    <property type="project" value="UniProtKB-SubCell"/>
</dbReference>
<comment type="subcellular location">
    <subcellularLocation>
        <location evidence="6">Membrane</location>
        <topology evidence="6">Single-pass type II membrane protein</topology>
    </subcellularLocation>
</comment>
<dbReference type="PANTHER" id="PTHR43390">
    <property type="entry name" value="SIGNAL PEPTIDASE I"/>
    <property type="match status" value="1"/>
</dbReference>
<dbReference type="GO" id="GO:0004252">
    <property type="term" value="F:serine-type endopeptidase activity"/>
    <property type="evidence" value="ECO:0007669"/>
    <property type="project" value="InterPro"/>
</dbReference>
<dbReference type="OrthoDB" id="9802919at2"/>
<dbReference type="Gene3D" id="2.10.109.10">
    <property type="entry name" value="Umud Fragment, subunit A"/>
    <property type="match status" value="1"/>
</dbReference>
<evidence type="ECO:0000313" key="8">
    <source>
        <dbReference type="EMBL" id="NSL90675.1"/>
    </source>
</evidence>
<dbReference type="GO" id="GO:0006465">
    <property type="term" value="P:signal peptide processing"/>
    <property type="evidence" value="ECO:0007669"/>
    <property type="project" value="InterPro"/>
</dbReference>
<evidence type="ECO:0000259" key="7">
    <source>
        <dbReference type="Pfam" id="PF10502"/>
    </source>
</evidence>
<keyword evidence="9" id="KW-1185">Reference proteome</keyword>
<proteinExistence type="inferred from homology"/>
<evidence type="ECO:0000256" key="5">
    <source>
        <dbReference type="ARBA" id="ARBA00022801"/>
    </source>
</evidence>
<dbReference type="PROSITE" id="PS00761">
    <property type="entry name" value="SPASE_I_3"/>
    <property type="match status" value="1"/>
</dbReference>
<dbReference type="NCBIfam" id="TIGR02227">
    <property type="entry name" value="sigpep_I_bact"/>
    <property type="match status" value="1"/>
</dbReference>